<dbReference type="AlphaFoldDB" id="A0A2B4R6C0"/>
<evidence type="ECO:0000313" key="2">
    <source>
        <dbReference type="EMBL" id="PFX13191.1"/>
    </source>
</evidence>
<dbReference type="Gene3D" id="3.40.50.410">
    <property type="entry name" value="von Willebrand factor, type A domain"/>
    <property type="match status" value="3"/>
</dbReference>
<feature type="non-terminal residue" evidence="2">
    <location>
        <position position="432"/>
    </location>
</feature>
<feature type="domain" description="VWFA" evidence="1">
    <location>
        <begin position="162"/>
        <end position="427"/>
    </location>
</feature>
<dbReference type="Pfam" id="PF00092">
    <property type="entry name" value="VWA"/>
    <property type="match status" value="3"/>
</dbReference>
<keyword evidence="3" id="KW-1185">Reference proteome</keyword>
<evidence type="ECO:0000313" key="3">
    <source>
        <dbReference type="Proteomes" id="UP000225706"/>
    </source>
</evidence>
<dbReference type="SMART" id="SM00327">
    <property type="entry name" value="VWA"/>
    <property type="match status" value="2"/>
</dbReference>
<sequence>MTFAKEVIIESNFNDQSYYEADNLKDLFQTKSSVLPKFWGTRTDLAMDIATKELFTKQGGDRSDAKNVLIMFTDGRPVKTKWDKRPDVPFEDFLRALESKGVSVIVVAVGQEAFQEKSTMSKIAGEPKGVLLLYPNFDDLSGHLDDIVEATCVGKCLDQKMDIAIVGDVSKCIDKRQRSKKTELINELVERRGVSSSGNHFALVTFAKEVVIESDFNDQSYHQENDLKDLVQEKLRVIPKFWGTRTDLAMDLVARELFTKQGGDRPDAKNFIVVFTDGKPFKSKWDNRPDISFEDSLEILKENDLKDLVQEKLRVIPKFWGTRTDLAMDLVARELFTKQGGDRPDAKNFIVVFTDGKPFKSKWDNRPDISFEDSLEILKSKGVRIIVVGVGKDVYKEGKAMSEIAGENGKVLLYPDFDNLSGQLDDILIATC</sequence>
<dbReference type="PANTHER" id="PTHR24020">
    <property type="entry name" value="COLLAGEN ALPHA"/>
    <property type="match status" value="1"/>
</dbReference>
<dbReference type="EMBL" id="LSMT01001043">
    <property type="protein sequence ID" value="PFX13191.1"/>
    <property type="molecule type" value="Genomic_DNA"/>
</dbReference>
<dbReference type="InterPro" id="IPR036465">
    <property type="entry name" value="vWFA_dom_sf"/>
</dbReference>
<dbReference type="InterPro" id="IPR002035">
    <property type="entry name" value="VWF_A"/>
</dbReference>
<accession>A0A2B4R6C0</accession>
<feature type="domain" description="VWFA" evidence="1">
    <location>
        <begin position="1"/>
        <end position="147"/>
    </location>
</feature>
<comment type="caution">
    <text evidence="2">The sequence shown here is derived from an EMBL/GenBank/DDBJ whole genome shotgun (WGS) entry which is preliminary data.</text>
</comment>
<name>A0A2B4R6C0_STYPI</name>
<dbReference type="PANTHER" id="PTHR24020:SF20">
    <property type="entry name" value="PH DOMAIN-CONTAINING PROTEIN"/>
    <property type="match status" value="1"/>
</dbReference>
<organism evidence="2 3">
    <name type="scientific">Stylophora pistillata</name>
    <name type="common">Smooth cauliflower coral</name>
    <dbReference type="NCBI Taxonomy" id="50429"/>
    <lineage>
        <taxon>Eukaryota</taxon>
        <taxon>Metazoa</taxon>
        <taxon>Cnidaria</taxon>
        <taxon>Anthozoa</taxon>
        <taxon>Hexacorallia</taxon>
        <taxon>Scleractinia</taxon>
        <taxon>Astrocoeniina</taxon>
        <taxon>Pocilloporidae</taxon>
        <taxon>Stylophora</taxon>
    </lineage>
</organism>
<evidence type="ECO:0000259" key="1">
    <source>
        <dbReference type="PROSITE" id="PS50234"/>
    </source>
</evidence>
<reference evidence="3" key="1">
    <citation type="journal article" date="2017" name="bioRxiv">
        <title>Comparative analysis of the genomes of Stylophora pistillata and Acropora digitifera provides evidence for extensive differences between species of corals.</title>
        <authorList>
            <person name="Voolstra C.R."/>
            <person name="Li Y."/>
            <person name="Liew Y.J."/>
            <person name="Baumgarten S."/>
            <person name="Zoccola D."/>
            <person name="Flot J.-F."/>
            <person name="Tambutte S."/>
            <person name="Allemand D."/>
            <person name="Aranda M."/>
        </authorList>
    </citation>
    <scope>NUCLEOTIDE SEQUENCE [LARGE SCALE GENOMIC DNA]</scope>
</reference>
<dbReference type="PROSITE" id="PS50234">
    <property type="entry name" value="VWFA"/>
    <property type="match status" value="2"/>
</dbReference>
<dbReference type="OrthoDB" id="5986259at2759"/>
<dbReference type="InterPro" id="IPR050525">
    <property type="entry name" value="ECM_Assembly_Org"/>
</dbReference>
<dbReference type="Proteomes" id="UP000225706">
    <property type="component" value="Unassembled WGS sequence"/>
</dbReference>
<proteinExistence type="predicted"/>
<gene>
    <name evidence="2" type="primary">Matn1</name>
    <name evidence="2" type="ORF">AWC38_SpisGene22746</name>
</gene>
<dbReference type="SUPFAM" id="SSF53300">
    <property type="entry name" value="vWA-like"/>
    <property type="match status" value="3"/>
</dbReference>
<dbReference type="STRING" id="50429.A0A2B4R6C0"/>
<protein>
    <submittedName>
        <fullName evidence="2">Cartilage matrix protein</fullName>
    </submittedName>
</protein>